<gene>
    <name evidence="2" type="ORF">CCUS01_03185</name>
</gene>
<proteinExistence type="predicted"/>
<accession>A0AAI9Y9K5</accession>
<evidence type="ECO:0000256" key="1">
    <source>
        <dbReference type="SAM" id="SignalP"/>
    </source>
</evidence>
<feature type="signal peptide" evidence="1">
    <location>
        <begin position="1"/>
        <end position="18"/>
    </location>
</feature>
<dbReference type="EMBL" id="MPDP01000035">
    <property type="protein sequence ID" value="KAK1491400.1"/>
    <property type="molecule type" value="Genomic_DNA"/>
</dbReference>
<sequence>MAITTSVLLTAASQLASTALLSDFAVRHKPNSDAGLQHLEVKALGLSKVCGTTKAAYRGPAVRTFRRYRDFLRAFIPSANEPSRSRLRNYEGPAAVVDSRVVCVRPVIRNVTFSAVAFDFSNNTRLETYSEFNVLGQFDIQGDYDQLPINRGQNQIDEPKWPFNCVVPAEDIHGYSKGEPLASQIDNFSTCSLGRGENRT</sequence>
<name>A0AAI9Y9K5_9PEZI</name>
<dbReference type="AlphaFoldDB" id="A0AAI9Y9K5"/>
<evidence type="ECO:0000313" key="3">
    <source>
        <dbReference type="Proteomes" id="UP001239213"/>
    </source>
</evidence>
<keyword evidence="1" id="KW-0732">Signal</keyword>
<reference evidence="2" key="1">
    <citation type="submission" date="2016-11" db="EMBL/GenBank/DDBJ databases">
        <title>The genome sequence of Colletotrichum cuscutae.</title>
        <authorList>
            <person name="Baroncelli R."/>
        </authorList>
    </citation>
    <scope>NUCLEOTIDE SEQUENCE</scope>
    <source>
        <strain evidence="2">IMI 304802</strain>
    </source>
</reference>
<comment type="caution">
    <text evidence="2">The sequence shown here is derived from an EMBL/GenBank/DDBJ whole genome shotgun (WGS) entry which is preliminary data.</text>
</comment>
<feature type="chain" id="PRO_5042491682" evidence="1">
    <location>
        <begin position="19"/>
        <end position="200"/>
    </location>
</feature>
<keyword evidence="3" id="KW-1185">Reference proteome</keyword>
<organism evidence="2 3">
    <name type="scientific">Colletotrichum cuscutae</name>
    <dbReference type="NCBI Taxonomy" id="1209917"/>
    <lineage>
        <taxon>Eukaryota</taxon>
        <taxon>Fungi</taxon>
        <taxon>Dikarya</taxon>
        <taxon>Ascomycota</taxon>
        <taxon>Pezizomycotina</taxon>
        <taxon>Sordariomycetes</taxon>
        <taxon>Hypocreomycetidae</taxon>
        <taxon>Glomerellales</taxon>
        <taxon>Glomerellaceae</taxon>
        <taxon>Colletotrichum</taxon>
        <taxon>Colletotrichum acutatum species complex</taxon>
    </lineage>
</organism>
<evidence type="ECO:0000313" key="2">
    <source>
        <dbReference type="EMBL" id="KAK1491400.1"/>
    </source>
</evidence>
<dbReference type="Proteomes" id="UP001239213">
    <property type="component" value="Unassembled WGS sequence"/>
</dbReference>
<protein>
    <submittedName>
        <fullName evidence="2">Uncharacterized protein</fullName>
    </submittedName>
</protein>